<evidence type="ECO:0000256" key="10">
    <source>
        <dbReference type="ARBA" id="ARBA00023136"/>
    </source>
</evidence>
<dbReference type="RefSeq" id="XP_020065723.1">
    <property type="nucleotide sequence ID" value="XM_020209487.1"/>
</dbReference>
<keyword evidence="16" id="KW-1185">Reference proteome</keyword>
<dbReference type="GeneID" id="30983623"/>
<keyword evidence="9 14" id="KW-0443">Lipid metabolism</keyword>
<comment type="subcellular location">
    <subcellularLocation>
        <location evidence="14">Endoplasmic reticulum membrane</location>
        <topology evidence="14">Multi-pass membrane protein</topology>
    </subcellularLocation>
    <subcellularLocation>
        <location evidence="1">Membrane</location>
        <topology evidence="1">Multi-pass membrane protein</topology>
    </subcellularLocation>
</comment>
<feature type="transmembrane region" description="Helical" evidence="14">
    <location>
        <begin position="165"/>
        <end position="185"/>
    </location>
</feature>
<evidence type="ECO:0000256" key="4">
    <source>
        <dbReference type="ARBA" id="ARBA00013122"/>
    </source>
</evidence>
<comment type="pathway">
    <text evidence="2 14">Lipid metabolism; fatty acid biosynthesis.</text>
</comment>
<dbReference type="GO" id="GO:0102158">
    <property type="term" value="F:very-long-chain (3R)-3-hydroxyacyl-CoA dehydratase activity"/>
    <property type="evidence" value="ECO:0007669"/>
    <property type="project" value="UniProtKB-EC"/>
</dbReference>
<evidence type="ECO:0000256" key="1">
    <source>
        <dbReference type="ARBA" id="ARBA00004141"/>
    </source>
</evidence>
<sequence>MSVTAYLTAYNAVSLVLWSYLLYTARLFHNYSIRLVGKVPHRLLVQTQVFNSGIEIFHSLLGLVATPVATMILQSLARLLIVVGICWKLPQSPGNYHFWAFTGIQLAWGITEVVRYGFYVLKLVGVRVPRWLTWLRYSTFIVLYPLGLVSELTVVYLSLGSASGLYYYFLVFALAMYIPGFLRLYGHMFKQRRKALARR</sequence>
<evidence type="ECO:0000256" key="8">
    <source>
        <dbReference type="ARBA" id="ARBA00022989"/>
    </source>
</evidence>
<dbReference type="AlphaFoldDB" id="A0A1E4SM61"/>
<feature type="transmembrane region" description="Helical" evidence="14">
    <location>
        <begin position="139"/>
        <end position="159"/>
    </location>
</feature>
<evidence type="ECO:0000256" key="5">
    <source>
        <dbReference type="ARBA" id="ARBA00022516"/>
    </source>
</evidence>
<evidence type="ECO:0000313" key="16">
    <source>
        <dbReference type="Proteomes" id="UP000094285"/>
    </source>
</evidence>
<name>A0A1E4SM61_9ASCO</name>
<evidence type="ECO:0000256" key="13">
    <source>
        <dbReference type="ARBA" id="ARBA00036671"/>
    </source>
</evidence>
<evidence type="ECO:0000256" key="3">
    <source>
        <dbReference type="ARBA" id="ARBA00007811"/>
    </source>
</evidence>
<dbReference type="EMBL" id="KV453910">
    <property type="protein sequence ID" value="ODV80601.1"/>
    <property type="molecule type" value="Genomic_DNA"/>
</dbReference>
<evidence type="ECO:0000256" key="6">
    <source>
        <dbReference type="ARBA" id="ARBA00022692"/>
    </source>
</evidence>
<dbReference type="GO" id="GO:0042761">
    <property type="term" value="P:very long-chain fatty acid biosynthetic process"/>
    <property type="evidence" value="ECO:0007669"/>
    <property type="project" value="TreeGrafter"/>
</dbReference>
<feature type="transmembrane region" description="Helical" evidence="14">
    <location>
        <begin position="6"/>
        <end position="25"/>
    </location>
</feature>
<dbReference type="InterPro" id="IPR007482">
    <property type="entry name" value="Tyr_Pase-like_PTPLA"/>
</dbReference>
<protein>
    <recommendedName>
        <fullName evidence="4 14">Very-long-chain (3R)-3-hydroxyacyl-CoA dehydratase</fullName>
        <ecNumber evidence="4 14">4.2.1.134</ecNumber>
    </recommendedName>
</protein>
<dbReference type="GO" id="GO:0030148">
    <property type="term" value="P:sphingolipid biosynthetic process"/>
    <property type="evidence" value="ECO:0007669"/>
    <property type="project" value="TreeGrafter"/>
</dbReference>
<dbReference type="UniPathway" id="UPA00094"/>
<dbReference type="OrthoDB" id="46988at2759"/>
<dbReference type="GO" id="GO:0030497">
    <property type="term" value="P:fatty acid elongation"/>
    <property type="evidence" value="ECO:0007669"/>
    <property type="project" value="TreeGrafter"/>
</dbReference>
<proteinExistence type="inferred from homology"/>
<evidence type="ECO:0000256" key="12">
    <source>
        <dbReference type="ARBA" id="ARBA00023239"/>
    </source>
</evidence>
<dbReference type="Proteomes" id="UP000094285">
    <property type="component" value="Unassembled WGS sequence"/>
</dbReference>
<evidence type="ECO:0000313" key="15">
    <source>
        <dbReference type="EMBL" id="ODV80601.1"/>
    </source>
</evidence>
<evidence type="ECO:0000256" key="7">
    <source>
        <dbReference type="ARBA" id="ARBA00022832"/>
    </source>
</evidence>
<evidence type="ECO:0000256" key="11">
    <source>
        <dbReference type="ARBA" id="ARBA00023160"/>
    </source>
</evidence>
<dbReference type="EC" id="4.2.1.134" evidence="4 14"/>
<keyword evidence="12 14" id="KW-0456">Lyase</keyword>
<keyword evidence="5 14" id="KW-0444">Lipid biosynthesis</keyword>
<organism evidence="15 16">
    <name type="scientific">Suhomyces tanzawaensis NRRL Y-17324</name>
    <dbReference type="NCBI Taxonomy" id="984487"/>
    <lineage>
        <taxon>Eukaryota</taxon>
        <taxon>Fungi</taxon>
        <taxon>Dikarya</taxon>
        <taxon>Ascomycota</taxon>
        <taxon>Saccharomycotina</taxon>
        <taxon>Pichiomycetes</taxon>
        <taxon>Debaryomycetaceae</taxon>
        <taxon>Suhomyces</taxon>
    </lineage>
</organism>
<dbReference type="PANTHER" id="PTHR11035">
    <property type="entry name" value="VERY-LONG-CHAIN (3R)-3-HYDROXYACYL-COA DEHYDRATASE"/>
    <property type="match status" value="1"/>
</dbReference>
<keyword evidence="7 14" id="KW-0276">Fatty acid metabolism</keyword>
<comment type="catalytic activity">
    <reaction evidence="13 14">
        <text>a very-long-chain (3R)-3-hydroxyacyl-CoA = a very-long-chain (2E)-enoyl-CoA + H2O</text>
        <dbReference type="Rhea" id="RHEA:45812"/>
        <dbReference type="ChEBI" id="CHEBI:15377"/>
        <dbReference type="ChEBI" id="CHEBI:83728"/>
        <dbReference type="ChEBI" id="CHEBI:85440"/>
        <dbReference type="EC" id="4.2.1.134"/>
    </reaction>
</comment>
<dbReference type="PANTHER" id="PTHR11035:SF3">
    <property type="entry name" value="VERY-LONG-CHAIN (3R)-3-HYDROXYACYL-COA DEHYDRATASE"/>
    <property type="match status" value="1"/>
</dbReference>
<accession>A0A1E4SM61</accession>
<comment type="function">
    <text evidence="14">Catalyzes the third of the four reactions of the long-chain fatty acids elongation cycle. This endoplasmic reticulum-bound enzymatic process, allows the addition of two carbons to the chain of long- and very long-chain fatty acids/VLCFAs per cycle. This enzyme catalyzes the dehydration of the 3-hydroxyacyl-CoA intermediate into trans-2,3-enoyl-CoA, within each cycle of fatty acid elongation. Thereby, it participates to the production of VLCFAs of different chain lengths that are involved in multiple biological processes as precursors of membrane lipids and lipid mediators.</text>
</comment>
<evidence type="ECO:0000256" key="2">
    <source>
        <dbReference type="ARBA" id="ARBA00005194"/>
    </source>
</evidence>
<keyword evidence="6 14" id="KW-0812">Transmembrane</keyword>
<dbReference type="STRING" id="984487.A0A1E4SM61"/>
<feature type="transmembrane region" description="Helical" evidence="14">
    <location>
        <begin position="97"/>
        <end position="118"/>
    </location>
</feature>
<dbReference type="Pfam" id="PF04387">
    <property type="entry name" value="PTPLA"/>
    <property type="match status" value="1"/>
</dbReference>
<dbReference type="GO" id="GO:0005789">
    <property type="term" value="C:endoplasmic reticulum membrane"/>
    <property type="evidence" value="ECO:0007669"/>
    <property type="project" value="UniProtKB-SubCell"/>
</dbReference>
<evidence type="ECO:0000256" key="14">
    <source>
        <dbReference type="RuleBase" id="RU363109"/>
    </source>
</evidence>
<reference evidence="16" key="1">
    <citation type="submission" date="2016-05" db="EMBL/GenBank/DDBJ databases">
        <title>Comparative genomics of biotechnologically important yeasts.</title>
        <authorList>
            <consortium name="DOE Joint Genome Institute"/>
            <person name="Riley R."/>
            <person name="Haridas S."/>
            <person name="Wolfe K.H."/>
            <person name="Lopes M.R."/>
            <person name="Hittinger C.T."/>
            <person name="Goker M."/>
            <person name="Salamov A."/>
            <person name="Wisecaver J."/>
            <person name="Long T.M."/>
            <person name="Aerts A.L."/>
            <person name="Barry K."/>
            <person name="Choi C."/>
            <person name="Clum A."/>
            <person name="Coughlan A.Y."/>
            <person name="Deshpande S."/>
            <person name="Douglass A.P."/>
            <person name="Hanson S.J."/>
            <person name="Klenk H.-P."/>
            <person name="Labutti K."/>
            <person name="Lapidus A."/>
            <person name="Lindquist E."/>
            <person name="Lipzen A."/>
            <person name="Meier-Kolthoff J.P."/>
            <person name="Ohm R.A."/>
            <person name="Otillar R.P."/>
            <person name="Pangilinan J."/>
            <person name="Peng Y."/>
            <person name="Rokas A."/>
            <person name="Rosa C.A."/>
            <person name="Scheuner C."/>
            <person name="Sibirny A.A."/>
            <person name="Slot J.C."/>
            <person name="Stielow J.B."/>
            <person name="Sun H."/>
            <person name="Kurtzman C.P."/>
            <person name="Blackwell M."/>
            <person name="Grigoriev I.V."/>
            <person name="Jeffries T.W."/>
        </authorList>
    </citation>
    <scope>NUCLEOTIDE SEQUENCE [LARGE SCALE GENOMIC DNA]</scope>
    <source>
        <strain evidence="16">NRRL Y-17324</strain>
    </source>
</reference>
<comment type="similarity">
    <text evidence="3 14">Belongs to the very long-chain fatty acids dehydratase HACD family.</text>
</comment>
<keyword evidence="8 14" id="KW-1133">Transmembrane helix</keyword>
<keyword evidence="14" id="KW-0256">Endoplasmic reticulum</keyword>
<evidence type="ECO:0000256" key="9">
    <source>
        <dbReference type="ARBA" id="ARBA00023098"/>
    </source>
</evidence>
<feature type="transmembrane region" description="Helical" evidence="14">
    <location>
        <begin position="60"/>
        <end position="85"/>
    </location>
</feature>
<keyword evidence="11 14" id="KW-0275">Fatty acid biosynthesis</keyword>
<keyword evidence="10 14" id="KW-0472">Membrane</keyword>
<gene>
    <name evidence="15" type="ORF">CANTADRAFT_47674</name>
</gene>